<protein>
    <submittedName>
        <fullName evidence="1">36788_t:CDS:1</fullName>
    </submittedName>
</protein>
<comment type="caution">
    <text evidence="1">The sequence shown here is derived from an EMBL/GenBank/DDBJ whole genome shotgun (WGS) entry which is preliminary data.</text>
</comment>
<organism evidence="1 2">
    <name type="scientific">Racocetra persica</name>
    <dbReference type="NCBI Taxonomy" id="160502"/>
    <lineage>
        <taxon>Eukaryota</taxon>
        <taxon>Fungi</taxon>
        <taxon>Fungi incertae sedis</taxon>
        <taxon>Mucoromycota</taxon>
        <taxon>Glomeromycotina</taxon>
        <taxon>Glomeromycetes</taxon>
        <taxon>Diversisporales</taxon>
        <taxon>Gigasporaceae</taxon>
        <taxon>Racocetra</taxon>
    </lineage>
</organism>
<name>A0ACA9Q2K9_9GLOM</name>
<evidence type="ECO:0000313" key="2">
    <source>
        <dbReference type="Proteomes" id="UP000789920"/>
    </source>
</evidence>
<accession>A0ACA9Q2K9</accession>
<reference evidence="1" key="1">
    <citation type="submission" date="2021-06" db="EMBL/GenBank/DDBJ databases">
        <authorList>
            <person name="Kallberg Y."/>
            <person name="Tangrot J."/>
            <person name="Rosling A."/>
        </authorList>
    </citation>
    <scope>NUCLEOTIDE SEQUENCE</scope>
    <source>
        <strain evidence="1">MA461A</strain>
    </source>
</reference>
<dbReference type="Proteomes" id="UP000789920">
    <property type="component" value="Unassembled WGS sequence"/>
</dbReference>
<proteinExistence type="predicted"/>
<evidence type="ECO:0000313" key="1">
    <source>
        <dbReference type="EMBL" id="CAG8733809.1"/>
    </source>
</evidence>
<gene>
    <name evidence="1" type="ORF">RPERSI_LOCUS12439</name>
</gene>
<dbReference type="EMBL" id="CAJVQC010026649">
    <property type="protein sequence ID" value="CAG8733809.1"/>
    <property type="molecule type" value="Genomic_DNA"/>
</dbReference>
<sequence length="223" mass="26372">MADSQEQNEYAKSIFANNLKGMDAYTRHKKFMNDYVNFYGRKSNQGTATNAEKGYKSEFEILKENHKFLRSDEDDESELTWEQRLAKKYYDKLFKEYCIAELKYYKEGKIALRWRTEKEVIIGKGQLTCASTRCSEKVDLKSWEVNFAYVEDGQKKNALVKIRLCPKCSYKLNYNKHEQRKRKSYDSASDQEQDFKSEGRRDVTDGKKVKLEKSNVKEKSKDE</sequence>
<keyword evidence="2" id="KW-1185">Reference proteome</keyword>
<feature type="non-terminal residue" evidence="1">
    <location>
        <position position="223"/>
    </location>
</feature>